<dbReference type="OMA" id="NINFYHH"/>
<dbReference type="GeneID" id="36537735"/>
<dbReference type="VEuPathDB" id="FungiDB:P174DRAFT_464600"/>
<gene>
    <name evidence="1" type="ORF">P174DRAFT_464600</name>
</gene>
<reference evidence="2" key="1">
    <citation type="journal article" date="2018" name="Proc. Natl. Acad. Sci. U.S.A.">
        <title>Linking secondary metabolites to gene clusters through genome sequencing of six diverse Aspergillus species.</title>
        <authorList>
            <person name="Kaerboelling I."/>
            <person name="Vesth T.C."/>
            <person name="Frisvad J.C."/>
            <person name="Nybo J.L."/>
            <person name="Theobald S."/>
            <person name="Kuo A."/>
            <person name="Bowyer P."/>
            <person name="Matsuda Y."/>
            <person name="Mondo S."/>
            <person name="Lyhne E.K."/>
            <person name="Kogle M.E."/>
            <person name="Clum A."/>
            <person name="Lipzen A."/>
            <person name="Salamov A."/>
            <person name="Ngan C.Y."/>
            <person name="Daum C."/>
            <person name="Chiniquy J."/>
            <person name="Barry K."/>
            <person name="LaButti K."/>
            <person name="Haridas S."/>
            <person name="Simmons B.A."/>
            <person name="Magnuson J.K."/>
            <person name="Mortensen U.H."/>
            <person name="Larsen T.O."/>
            <person name="Grigoriev I.V."/>
            <person name="Baker S.E."/>
            <person name="Andersen M.R."/>
        </authorList>
    </citation>
    <scope>NUCLEOTIDE SEQUENCE [LARGE SCALE GENOMIC DNA]</scope>
    <source>
        <strain evidence="2">IBT 16806</strain>
    </source>
</reference>
<evidence type="ECO:0000313" key="2">
    <source>
        <dbReference type="Proteomes" id="UP000234474"/>
    </source>
</evidence>
<sequence>MISLNNINFYHHPPPPKPLAHTLSSSSWKSYHMPSAPQPFLFSHPLPPKPPATVAALKNVPTQENSLVKREADLQADHQSKSQARNDLGESLLMLQAVTSLRILIITTAEADSGYLGGRSVSAVNTLPGNSDCLQLSLSRCEAEKQTIMIDCVPKHHNSQLPSPALSNLALPKNKGRARPGQHHRIIFKDLPSEAACCRE</sequence>
<evidence type="ECO:0000313" key="1">
    <source>
        <dbReference type="EMBL" id="PKX88849.1"/>
    </source>
</evidence>
<keyword evidence="2" id="KW-1185">Reference proteome</keyword>
<dbReference type="RefSeq" id="XP_024677444.1">
    <property type="nucleotide sequence ID" value="XM_024830409.1"/>
</dbReference>
<protein>
    <submittedName>
        <fullName evidence="1">Uncharacterized protein</fullName>
    </submittedName>
</protein>
<dbReference type="Proteomes" id="UP000234474">
    <property type="component" value="Unassembled WGS sequence"/>
</dbReference>
<organism evidence="1 2">
    <name type="scientific">Aspergillus novofumigatus (strain IBT 16806)</name>
    <dbReference type="NCBI Taxonomy" id="1392255"/>
    <lineage>
        <taxon>Eukaryota</taxon>
        <taxon>Fungi</taxon>
        <taxon>Dikarya</taxon>
        <taxon>Ascomycota</taxon>
        <taxon>Pezizomycotina</taxon>
        <taxon>Eurotiomycetes</taxon>
        <taxon>Eurotiomycetidae</taxon>
        <taxon>Eurotiales</taxon>
        <taxon>Aspergillaceae</taxon>
        <taxon>Aspergillus</taxon>
        <taxon>Aspergillus subgen. Fumigati</taxon>
    </lineage>
</organism>
<dbReference type="OrthoDB" id="4501389at2759"/>
<dbReference type="STRING" id="1392255.A0A2I1BU03"/>
<dbReference type="EMBL" id="MSZS01000011">
    <property type="protein sequence ID" value="PKX88849.1"/>
    <property type="molecule type" value="Genomic_DNA"/>
</dbReference>
<accession>A0A2I1BU03</accession>
<dbReference type="AlphaFoldDB" id="A0A2I1BU03"/>
<proteinExistence type="predicted"/>
<comment type="caution">
    <text evidence="1">The sequence shown here is derived from an EMBL/GenBank/DDBJ whole genome shotgun (WGS) entry which is preliminary data.</text>
</comment>
<name>A0A2I1BU03_ASPN1</name>